<feature type="transmembrane region" description="Helical" evidence="12">
    <location>
        <begin position="188"/>
        <end position="210"/>
    </location>
</feature>
<proteinExistence type="inferred from homology"/>
<reference evidence="14 15" key="1">
    <citation type="submission" date="2016-10" db="EMBL/GenBank/DDBJ databases">
        <authorList>
            <person name="de Groot N.N."/>
        </authorList>
    </citation>
    <scope>NUCLEOTIDE SEQUENCE [LARGE SCALE GENOMIC DNA]</scope>
    <source>
        <strain evidence="14 15">DSM 20117</strain>
    </source>
</reference>
<evidence type="ECO:0000313" key="15">
    <source>
        <dbReference type="Proteomes" id="UP000181917"/>
    </source>
</evidence>
<feature type="transmembrane region" description="Helical" evidence="12">
    <location>
        <begin position="337"/>
        <end position="357"/>
    </location>
</feature>
<keyword evidence="5 12" id="KW-0812">Transmembrane</keyword>
<comment type="function">
    <text evidence="9">May be a proton symporter involved in the uptake of osmolytes such as proline and glycine betaine.</text>
</comment>
<feature type="domain" description="Major facilitator superfamily (MFS) profile" evidence="13">
    <location>
        <begin position="18"/>
        <end position="428"/>
    </location>
</feature>
<feature type="transmembrane region" description="Helical" evidence="12">
    <location>
        <begin position="313"/>
        <end position="331"/>
    </location>
</feature>
<accession>A0A1H1GJM5</accession>
<evidence type="ECO:0000256" key="8">
    <source>
        <dbReference type="ARBA" id="ARBA00023136"/>
    </source>
</evidence>
<comment type="similarity">
    <text evidence="2">Belongs to the major facilitator superfamily. Metabolite:H+ Symporter (MHS) family (TC 2.A.1.6) family.</text>
</comment>
<dbReference type="SUPFAM" id="SSF103473">
    <property type="entry name" value="MFS general substrate transporter"/>
    <property type="match status" value="1"/>
</dbReference>
<feature type="transmembrane region" description="Helical" evidence="12">
    <location>
        <begin position="163"/>
        <end position="182"/>
    </location>
</feature>
<evidence type="ECO:0000256" key="5">
    <source>
        <dbReference type="ARBA" id="ARBA00022692"/>
    </source>
</evidence>
<protein>
    <recommendedName>
        <fullName evidence="10">Putative proline/betaine transporter</fullName>
    </recommendedName>
</protein>
<evidence type="ECO:0000256" key="3">
    <source>
        <dbReference type="ARBA" id="ARBA00022448"/>
    </source>
</evidence>
<evidence type="ECO:0000259" key="13">
    <source>
        <dbReference type="PROSITE" id="PS50850"/>
    </source>
</evidence>
<dbReference type="PROSITE" id="PS00216">
    <property type="entry name" value="SUGAR_TRANSPORT_1"/>
    <property type="match status" value="1"/>
</dbReference>
<dbReference type="PANTHER" id="PTHR43045:SF1">
    <property type="entry name" value="SHIKIMATE TRANSPORTER"/>
    <property type="match status" value="1"/>
</dbReference>
<dbReference type="Pfam" id="PF07690">
    <property type="entry name" value="MFS_1"/>
    <property type="match status" value="1"/>
</dbReference>
<evidence type="ECO:0000256" key="2">
    <source>
        <dbReference type="ARBA" id="ARBA00008240"/>
    </source>
</evidence>
<feature type="transmembrane region" description="Helical" evidence="12">
    <location>
        <begin position="406"/>
        <end position="424"/>
    </location>
</feature>
<dbReference type="InterPro" id="IPR005829">
    <property type="entry name" value="Sugar_transporter_CS"/>
</dbReference>
<dbReference type="Proteomes" id="UP000181917">
    <property type="component" value="Unassembled WGS sequence"/>
</dbReference>
<evidence type="ECO:0000256" key="9">
    <source>
        <dbReference type="ARBA" id="ARBA00037295"/>
    </source>
</evidence>
<comment type="subcellular location">
    <subcellularLocation>
        <location evidence="1">Cell membrane</location>
        <topology evidence="1">Multi-pass membrane protein</topology>
    </subcellularLocation>
</comment>
<dbReference type="GO" id="GO:0005886">
    <property type="term" value="C:plasma membrane"/>
    <property type="evidence" value="ECO:0007669"/>
    <property type="project" value="UniProtKB-SubCell"/>
</dbReference>
<feature type="transmembrane region" description="Helical" evidence="12">
    <location>
        <begin position="90"/>
        <end position="109"/>
    </location>
</feature>
<dbReference type="InterPro" id="IPR020846">
    <property type="entry name" value="MFS_dom"/>
</dbReference>
<feature type="transmembrane region" description="Helical" evidence="12">
    <location>
        <begin position="30"/>
        <end position="49"/>
    </location>
</feature>
<feature type="transmembrane region" description="Helical" evidence="12">
    <location>
        <begin position="378"/>
        <end position="400"/>
    </location>
</feature>
<evidence type="ECO:0000256" key="4">
    <source>
        <dbReference type="ARBA" id="ARBA00022475"/>
    </source>
</evidence>
<feature type="region of interest" description="Disordered" evidence="11">
    <location>
        <begin position="434"/>
        <end position="454"/>
    </location>
</feature>
<dbReference type="GO" id="GO:0015293">
    <property type="term" value="F:symporter activity"/>
    <property type="evidence" value="ECO:0007669"/>
    <property type="project" value="UniProtKB-KW"/>
</dbReference>
<evidence type="ECO:0000256" key="11">
    <source>
        <dbReference type="SAM" id="MobiDB-lite"/>
    </source>
</evidence>
<keyword evidence="15" id="KW-1185">Reference proteome</keyword>
<evidence type="ECO:0000256" key="12">
    <source>
        <dbReference type="SAM" id="Phobius"/>
    </source>
</evidence>
<evidence type="ECO:0000256" key="7">
    <source>
        <dbReference type="ARBA" id="ARBA00022989"/>
    </source>
</evidence>
<dbReference type="FunFam" id="1.20.1250.20:FF:000001">
    <property type="entry name" value="Dicarboxylate MFS transporter"/>
    <property type="match status" value="1"/>
</dbReference>
<keyword evidence="8 12" id="KW-0472">Membrane</keyword>
<keyword evidence="7 12" id="KW-1133">Transmembrane helix</keyword>
<gene>
    <name evidence="14" type="ORF">SAMN04489742_4111</name>
</gene>
<dbReference type="InterPro" id="IPR036259">
    <property type="entry name" value="MFS_trans_sf"/>
</dbReference>
<evidence type="ECO:0000256" key="10">
    <source>
        <dbReference type="ARBA" id="ARBA00039918"/>
    </source>
</evidence>
<feature type="transmembrane region" description="Helical" evidence="12">
    <location>
        <begin position="55"/>
        <end position="78"/>
    </location>
</feature>
<dbReference type="CDD" id="cd17369">
    <property type="entry name" value="MFS_ShiA_like"/>
    <property type="match status" value="1"/>
</dbReference>
<feature type="transmembrane region" description="Helical" evidence="12">
    <location>
        <begin position="245"/>
        <end position="269"/>
    </location>
</feature>
<dbReference type="PANTHER" id="PTHR43045">
    <property type="entry name" value="SHIKIMATE TRANSPORTER"/>
    <property type="match status" value="1"/>
</dbReference>
<dbReference type="Gene3D" id="1.20.1250.20">
    <property type="entry name" value="MFS general substrate transporter like domains"/>
    <property type="match status" value="1"/>
</dbReference>
<sequence>MNARSTDTGRMTPQQRRVAGATMIGTTVEWYDYFIYANAAALVLAPLFFSPLQGTMASIVSFATVGISFLFRPLGAVIMGRVGDRYGRRVVLIITLILMGLGTTLIGVLPTYATIGVWAPILLVFLRIVQGFSAGGEWGGAALMAVEHAPAEHRGKFGAFPQLGVPAGMLLASGVTAVFAATLTDEQFLAWGWRVPFLLSFVLILIGHYIRTRVEESPVFHELEATKQTETAPLSTLFRHHPKKVIQATLIFMGNNAAGYMLTGGFILGYATRQLDLNADAILNIITLGSVAWLISTWVSAVLSDRIGRRKMYIIGWACMLAWLYPLFLLIDTAEMILVVVALVVFGAVMGLSYGPLPALYAELFPARIRLSGASISYAMGAVLGGAFAPTIATALVGTFNTTVAVSTYLFLLVAASLIATLTLKDRTGSNLYPPDSKLQPLEDDETPGPTLNL</sequence>
<name>A0A1H1GJM5_9MICC</name>
<dbReference type="EMBL" id="FNKH01000002">
    <property type="protein sequence ID" value="SDR13086.1"/>
    <property type="molecule type" value="Genomic_DNA"/>
</dbReference>
<keyword evidence="3" id="KW-0813">Transport</keyword>
<evidence type="ECO:0000313" key="14">
    <source>
        <dbReference type="EMBL" id="SDR13086.1"/>
    </source>
</evidence>
<dbReference type="AlphaFoldDB" id="A0A1H1GJM5"/>
<organism evidence="14 15">
    <name type="scientific">Crystallibacter crystallopoietes</name>
    <dbReference type="NCBI Taxonomy" id="37928"/>
    <lineage>
        <taxon>Bacteria</taxon>
        <taxon>Bacillati</taxon>
        <taxon>Actinomycetota</taxon>
        <taxon>Actinomycetes</taxon>
        <taxon>Micrococcales</taxon>
        <taxon>Micrococcaceae</taxon>
        <taxon>Crystallibacter</taxon>
    </lineage>
</organism>
<dbReference type="PROSITE" id="PS50850">
    <property type="entry name" value="MFS"/>
    <property type="match status" value="1"/>
</dbReference>
<keyword evidence="6" id="KW-0769">Symport</keyword>
<keyword evidence="4" id="KW-1003">Cell membrane</keyword>
<evidence type="ECO:0000256" key="6">
    <source>
        <dbReference type="ARBA" id="ARBA00022847"/>
    </source>
</evidence>
<evidence type="ECO:0000256" key="1">
    <source>
        <dbReference type="ARBA" id="ARBA00004651"/>
    </source>
</evidence>
<dbReference type="InterPro" id="IPR011701">
    <property type="entry name" value="MFS"/>
</dbReference>
<feature type="transmembrane region" description="Helical" evidence="12">
    <location>
        <begin position="281"/>
        <end position="301"/>
    </location>
</feature>